<dbReference type="Gene3D" id="3.40.50.1820">
    <property type="entry name" value="alpha/beta hydrolase"/>
    <property type="match status" value="1"/>
</dbReference>
<dbReference type="SUPFAM" id="SSF53474">
    <property type="entry name" value="alpha/beta-Hydrolases"/>
    <property type="match status" value="1"/>
</dbReference>
<reference evidence="2 3" key="1">
    <citation type="journal article" date="2022" name="Hortic Res">
        <title>The genome of Dioscorea zingiberensis sheds light on the biosynthesis, origin and evolution of the medicinally important diosgenin saponins.</title>
        <authorList>
            <person name="Li Y."/>
            <person name="Tan C."/>
            <person name="Li Z."/>
            <person name="Guo J."/>
            <person name="Li S."/>
            <person name="Chen X."/>
            <person name="Wang C."/>
            <person name="Dai X."/>
            <person name="Yang H."/>
            <person name="Song W."/>
            <person name="Hou L."/>
            <person name="Xu J."/>
            <person name="Tong Z."/>
            <person name="Xu A."/>
            <person name="Yuan X."/>
            <person name="Wang W."/>
            <person name="Yang Q."/>
            <person name="Chen L."/>
            <person name="Sun Z."/>
            <person name="Wang K."/>
            <person name="Pan B."/>
            <person name="Chen J."/>
            <person name="Bao Y."/>
            <person name="Liu F."/>
            <person name="Qi X."/>
            <person name="Gang D.R."/>
            <person name="Wen J."/>
            <person name="Li J."/>
        </authorList>
    </citation>
    <scope>NUCLEOTIDE SEQUENCE [LARGE SCALE GENOMIC DNA]</scope>
    <source>
        <strain evidence="2">Dzin_1.0</strain>
    </source>
</reference>
<dbReference type="InterPro" id="IPR029058">
    <property type="entry name" value="AB_hydrolase_fold"/>
</dbReference>
<dbReference type="EMBL" id="JAGGNH010000117">
    <property type="protein sequence ID" value="KAJ0960087.1"/>
    <property type="molecule type" value="Genomic_DNA"/>
</dbReference>
<accession>A0A9D5BSS0</accession>
<evidence type="ECO:0000313" key="3">
    <source>
        <dbReference type="Proteomes" id="UP001085076"/>
    </source>
</evidence>
<comment type="caution">
    <text evidence="2">The sequence shown here is derived from an EMBL/GenBank/DDBJ whole genome shotgun (WGS) entry which is preliminary data.</text>
</comment>
<dbReference type="Proteomes" id="UP001085076">
    <property type="component" value="Unassembled WGS sequence"/>
</dbReference>
<evidence type="ECO:0000313" key="2">
    <source>
        <dbReference type="EMBL" id="KAJ0960087.1"/>
    </source>
</evidence>
<name>A0A9D5BSS0_9LILI</name>
<feature type="compositionally biased region" description="Low complexity" evidence="1">
    <location>
        <begin position="14"/>
        <end position="23"/>
    </location>
</feature>
<proteinExistence type="predicted"/>
<keyword evidence="3" id="KW-1185">Reference proteome</keyword>
<evidence type="ECO:0000256" key="1">
    <source>
        <dbReference type="SAM" id="MobiDB-lite"/>
    </source>
</evidence>
<dbReference type="AlphaFoldDB" id="A0A9D5BSS0"/>
<protein>
    <submittedName>
        <fullName evidence="2">Uncharacterized protein</fullName>
    </submittedName>
</protein>
<sequence>MVSPRSGTLGGTRCSSSPLPASAPCHHATYVALTSPTTPRKDLDADLLAILDSLSVPKAFIVAKDFRAMAAYNFSLLHPDRVSGVVTLGIPFVSEAFSLAFTELPEG</sequence>
<organism evidence="2 3">
    <name type="scientific">Dioscorea zingiberensis</name>
    <dbReference type="NCBI Taxonomy" id="325984"/>
    <lineage>
        <taxon>Eukaryota</taxon>
        <taxon>Viridiplantae</taxon>
        <taxon>Streptophyta</taxon>
        <taxon>Embryophyta</taxon>
        <taxon>Tracheophyta</taxon>
        <taxon>Spermatophyta</taxon>
        <taxon>Magnoliopsida</taxon>
        <taxon>Liliopsida</taxon>
        <taxon>Dioscoreales</taxon>
        <taxon>Dioscoreaceae</taxon>
        <taxon>Dioscorea</taxon>
    </lineage>
</organism>
<feature type="region of interest" description="Disordered" evidence="1">
    <location>
        <begin position="1"/>
        <end position="23"/>
    </location>
</feature>
<gene>
    <name evidence="2" type="ORF">J5N97_000146</name>
</gene>